<dbReference type="EMBL" id="MT143988">
    <property type="protein sequence ID" value="QJA45325.1"/>
    <property type="molecule type" value="Genomic_DNA"/>
</dbReference>
<gene>
    <name evidence="1" type="ORF">TM448A00204_0070</name>
    <name evidence="2" type="ORF">TM448B00128_0020</name>
</gene>
<name>A0A6H1ZDI7_9ZZZZ</name>
<accession>A0A6H1ZDI7</accession>
<proteinExistence type="predicted"/>
<protein>
    <submittedName>
        <fullName evidence="1">Uncharacterized protein</fullName>
    </submittedName>
</protein>
<dbReference type="EMBL" id="MT144590">
    <property type="protein sequence ID" value="QJH93645.1"/>
    <property type="molecule type" value="Genomic_DNA"/>
</dbReference>
<reference evidence="1" key="1">
    <citation type="submission" date="2020-03" db="EMBL/GenBank/DDBJ databases">
        <title>The deep terrestrial virosphere.</title>
        <authorList>
            <person name="Holmfeldt K."/>
            <person name="Nilsson E."/>
            <person name="Simone D."/>
            <person name="Lopez-Fernandez M."/>
            <person name="Wu X."/>
            <person name="de Brujin I."/>
            <person name="Lundin D."/>
            <person name="Andersson A."/>
            <person name="Bertilsson S."/>
            <person name="Dopson M."/>
        </authorList>
    </citation>
    <scope>NUCLEOTIDE SEQUENCE</scope>
    <source>
        <strain evidence="1">TM448A00204</strain>
        <strain evidence="2">TM448B00128</strain>
    </source>
</reference>
<dbReference type="AlphaFoldDB" id="A0A6H1ZDI7"/>
<evidence type="ECO:0000313" key="1">
    <source>
        <dbReference type="EMBL" id="QJA45325.1"/>
    </source>
</evidence>
<organism evidence="1">
    <name type="scientific">viral metagenome</name>
    <dbReference type="NCBI Taxonomy" id="1070528"/>
    <lineage>
        <taxon>unclassified sequences</taxon>
        <taxon>metagenomes</taxon>
        <taxon>organismal metagenomes</taxon>
    </lineage>
</organism>
<sequence length="77" mass="8793">METIDFEGEKRPASYLGDGVYVIHDGYGIWLHANDHKNPTDKIYLEPSVLEGLNNFNRECIQLIEKEEKGERNGTSP</sequence>
<evidence type="ECO:0000313" key="2">
    <source>
        <dbReference type="EMBL" id="QJH93645.1"/>
    </source>
</evidence>